<dbReference type="GO" id="GO:0005886">
    <property type="term" value="C:plasma membrane"/>
    <property type="evidence" value="ECO:0007669"/>
    <property type="project" value="TreeGrafter"/>
</dbReference>
<accession>A0A7T0BZ62</accession>
<dbReference type="KEGG" id="nli:G3M70_17625"/>
<feature type="transmembrane region" description="Helical" evidence="6">
    <location>
        <begin position="151"/>
        <end position="172"/>
    </location>
</feature>
<evidence type="ECO:0000313" key="7">
    <source>
        <dbReference type="EMBL" id="QPJ63598.1"/>
    </source>
</evidence>
<evidence type="ECO:0000256" key="5">
    <source>
        <dbReference type="ARBA" id="ARBA00049660"/>
    </source>
</evidence>
<evidence type="ECO:0000256" key="2">
    <source>
        <dbReference type="ARBA" id="ARBA00022692"/>
    </source>
</evidence>
<dbReference type="GO" id="GO:0015499">
    <property type="term" value="F:formate transmembrane transporter activity"/>
    <property type="evidence" value="ECO:0007669"/>
    <property type="project" value="TreeGrafter"/>
</dbReference>
<dbReference type="EMBL" id="CP048685">
    <property type="protein sequence ID" value="QPJ63598.1"/>
    <property type="molecule type" value="Genomic_DNA"/>
</dbReference>
<evidence type="ECO:0000256" key="6">
    <source>
        <dbReference type="SAM" id="Phobius"/>
    </source>
</evidence>
<reference evidence="7 8" key="1">
    <citation type="submission" date="2020-02" db="EMBL/GenBank/DDBJ databases">
        <title>Genomic and physiological characterization of two novel Nitrospinaceae genera.</title>
        <authorList>
            <person name="Mueller A.J."/>
            <person name="Jung M.-Y."/>
            <person name="Strachan C.R."/>
            <person name="Herbold C.W."/>
            <person name="Kirkegaard R.H."/>
            <person name="Daims H."/>
        </authorList>
    </citation>
    <scope>NUCLEOTIDE SEQUENCE [LARGE SCALE GENOMIC DNA]</scope>
    <source>
        <strain evidence="7">EB</strain>
    </source>
</reference>
<feature type="transmembrane region" description="Helical" evidence="6">
    <location>
        <begin position="184"/>
        <end position="210"/>
    </location>
</feature>
<name>A0A7T0BZ62_9BACT</name>
<dbReference type="Pfam" id="PF01226">
    <property type="entry name" value="Form_Nir_trans"/>
    <property type="match status" value="1"/>
</dbReference>
<sequence>MFQAEINNLNEIAQNKIKYLDRSPLGYFVLSCLAGIYVGFGILLIFSVGGPIHVAGGGAYLKLIMGASFGIALSLVIFAGSELFTGNNMTMVIGGLNRVVRWSAVLKLFLICYLGNLAGSIFIAGLMVQSGSLTHGAVDLLLKVGESKMTVGGWELFVRGVLCNWLVCLAVWTSSRMQGDAAKLIMIFWCLFAFIASGFEHCVANMTVLGLTLMLPHGEMITFSGFGHNLIWVSFGNMVGGAVFVGMVYWFASRPVDKEKATPLTPLEIVEAPSSQGNQLIKV</sequence>
<feature type="transmembrane region" description="Helical" evidence="6">
    <location>
        <begin position="60"/>
        <end position="84"/>
    </location>
</feature>
<evidence type="ECO:0000256" key="1">
    <source>
        <dbReference type="ARBA" id="ARBA00004141"/>
    </source>
</evidence>
<keyword evidence="3 6" id="KW-1133">Transmembrane helix</keyword>
<evidence type="ECO:0000313" key="8">
    <source>
        <dbReference type="Proteomes" id="UP000594688"/>
    </source>
</evidence>
<dbReference type="Proteomes" id="UP000594688">
    <property type="component" value="Chromosome"/>
</dbReference>
<dbReference type="InterPro" id="IPR024002">
    <property type="entry name" value="For/NO2_transpt_CS"/>
</dbReference>
<feature type="transmembrane region" description="Helical" evidence="6">
    <location>
        <begin position="105"/>
        <end position="131"/>
    </location>
</feature>
<dbReference type="InterPro" id="IPR000292">
    <property type="entry name" value="For/NO2_transpt"/>
</dbReference>
<comment type="subcellular location">
    <subcellularLocation>
        <location evidence="1">Membrane</location>
        <topology evidence="1">Multi-pass membrane protein</topology>
    </subcellularLocation>
</comment>
<dbReference type="Gene3D" id="1.20.1080.10">
    <property type="entry name" value="Glycerol uptake facilitator protein"/>
    <property type="match status" value="1"/>
</dbReference>
<dbReference type="InterPro" id="IPR023271">
    <property type="entry name" value="Aquaporin-like"/>
</dbReference>
<comment type="similarity">
    <text evidence="5">Belongs to the FNT transporter (TC 1.A.16) family.</text>
</comment>
<dbReference type="PANTHER" id="PTHR30520">
    <property type="entry name" value="FORMATE TRANSPORTER-RELATED"/>
    <property type="match status" value="1"/>
</dbReference>
<feature type="transmembrane region" description="Helical" evidence="6">
    <location>
        <begin position="230"/>
        <end position="252"/>
    </location>
</feature>
<feature type="transmembrane region" description="Helical" evidence="6">
    <location>
        <begin position="25"/>
        <end position="48"/>
    </location>
</feature>
<evidence type="ECO:0000256" key="4">
    <source>
        <dbReference type="ARBA" id="ARBA00023136"/>
    </source>
</evidence>
<organism evidence="7 8">
    <name type="scientific">Candidatus Nitronauta litoralis</name>
    <dbReference type="NCBI Taxonomy" id="2705533"/>
    <lineage>
        <taxon>Bacteria</taxon>
        <taxon>Pseudomonadati</taxon>
        <taxon>Nitrospinota/Tectimicrobiota group</taxon>
        <taxon>Nitrospinota</taxon>
        <taxon>Nitrospinia</taxon>
        <taxon>Nitrospinales</taxon>
        <taxon>Nitrospinaceae</taxon>
        <taxon>Candidatus Nitronauta</taxon>
    </lineage>
</organism>
<protein>
    <submittedName>
        <fullName evidence="7">Formate/nitrite transporter family protein</fullName>
    </submittedName>
</protein>
<proteinExistence type="inferred from homology"/>
<keyword evidence="2 6" id="KW-0812">Transmembrane</keyword>
<evidence type="ECO:0000256" key="3">
    <source>
        <dbReference type="ARBA" id="ARBA00022989"/>
    </source>
</evidence>
<gene>
    <name evidence="7" type="ORF">G3M70_17625</name>
</gene>
<keyword evidence="4 6" id="KW-0472">Membrane</keyword>
<dbReference type="AlphaFoldDB" id="A0A7T0BZ62"/>
<dbReference type="PROSITE" id="PS01006">
    <property type="entry name" value="FORMATE_NITRITE_TP_2"/>
    <property type="match status" value="1"/>
</dbReference>
<dbReference type="PANTHER" id="PTHR30520:SF8">
    <property type="entry name" value="NITRITE TRANSPORTER NIRC"/>
    <property type="match status" value="1"/>
</dbReference>